<feature type="compositionally biased region" description="Low complexity" evidence="1">
    <location>
        <begin position="91"/>
        <end position="102"/>
    </location>
</feature>
<dbReference type="Proteomes" id="UP001501588">
    <property type="component" value="Unassembled WGS sequence"/>
</dbReference>
<organism evidence="3 4">
    <name type="scientific">Craurococcus roseus</name>
    <dbReference type="NCBI Taxonomy" id="77585"/>
    <lineage>
        <taxon>Bacteria</taxon>
        <taxon>Pseudomonadati</taxon>
        <taxon>Pseudomonadota</taxon>
        <taxon>Alphaproteobacteria</taxon>
        <taxon>Acetobacterales</taxon>
        <taxon>Acetobacteraceae</taxon>
        <taxon>Craurococcus</taxon>
    </lineage>
</organism>
<keyword evidence="4" id="KW-1185">Reference proteome</keyword>
<evidence type="ECO:0000256" key="2">
    <source>
        <dbReference type="SAM" id="SignalP"/>
    </source>
</evidence>
<keyword evidence="2" id="KW-0732">Signal</keyword>
<feature type="compositionally biased region" description="Low complexity" evidence="1">
    <location>
        <begin position="21"/>
        <end position="47"/>
    </location>
</feature>
<accession>A0ABP3PM96</accession>
<evidence type="ECO:0000256" key="1">
    <source>
        <dbReference type="SAM" id="MobiDB-lite"/>
    </source>
</evidence>
<evidence type="ECO:0000313" key="3">
    <source>
        <dbReference type="EMBL" id="GAA0566353.1"/>
    </source>
</evidence>
<evidence type="ECO:0000313" key="4">
    <source>
        <dbReference type="Proteomes" id="UP001501588"/>
    </source>
</evidence>
<comment type="caution">
    <text evidence="3">The sequence shown here is derived from an EMBL/GenBank/DDBJ whole genome shotgun (WGS) entry which is preliminary data.</text>
</comment>
<reference evidence="4" key="1">
    <citation type="journal article" date="2019" name="Int. J. Syst. Evol. Microbiol.">
        <title>The Global Catalogue of Microorganisms (GCM) 10K type strain sequencing project: providing services to taxonomists for standard genome sequencing and annotation.</title>
        <authorList>
            <consortium name="The Broad Institute Genomics Platform"/>
            <consortium name="The Broad Institute Genome Sequencing Center for Infectious Disease"/>
            <person name="Wu L."/>
            <person name="Ma J."/>
        </authorList>
    </citation>
    <scope>NUCLEOTIDE SEQUENCE [LARGE SCALE GENOMIC DNA]</scope>
    <source>
        <strain evidence="4">JCM 9933</strain>
    </source>
</reference>
<feature type="compositionally biased region" description="Gly residues" evidence="1">
    <location>
        <begin position="103"/>
        <end position="130"/>
    </location>
</feature>
<name>A0ABP3PM96_9PROT</name>
<feature type="signal peptide" evidence="2">
    <location>
        <begin position="1"/>
        <end position="22"/>
    </location>
</feature>
<sequence length="130" mass="12982">MAPKLIAAAAAFGVALAGPAFAQGQQGQQQQSQSSGQQRQQGQSQQQAMGQERLRQQLTQAGFRDVQILDTAYLVQARTQDGNTVLMTINPPSAGSQTSGSSGTPGGGSSGGSGSGSGGSQQGSGSGRTQ</sequence>
<feature type="region of interest" description="Disordered" evidence="1">
    <location>
        <begin position="21"/>
        <end position="53"/>
    </location>
</feature>
<evidence type="ECO:0008006" key="5">
    <source>
        <dbReference type="Google" id="ProtNLM"/>
    </source>
</evidence>
<proteinExistence type="predicted"/>
<gene>
    <name evidence="3" type="ORF">GCM10009416_00380</name>
</gene>
<protein>
    <recommendedName>
        <fullName evidence="5">PepSY domain-containing protein</fullName>
    </recommendedName>
</protein>
<feature type="region of interest" description="Disordered" evidence="1">
    <location>
        <begin position="85"/>
        <end position="130"/>
    </location>
</feature>
<dbReference type="EMBL" id="BAAAFZ010000001">
    <property type="protein sequence ID" value="GAA0566353.1"/>
    <property type="molecule type" value="Genomic_DNA"/>
</dbReference>
<dbReference type="RefSeq" id="WP_343893105.1">
    <property type="nucleotide sequence ID" value="NZ_BAAAFZ010000001.1"/>
</dbReference>
<feature type="chain" id="PRO_5047082954" description="PepSY domain-containing protein" evidence="2">
    <location>
        <begin position="23"/>
        <end position="130"/>
    </location>
</feature>